<keyword evidence="4" id="KW-1185">Reference proteome</keyword>
<dbReference type="InterPro" id="IPR036390">
    <property type="entry name" value="WH_DNA-bd_sf"/>
</dbReference>
<protein>
    <submittedName>
        <fullName evidence="3">SAM-dependent methyltransferase</fullName>
    </submittedName>
</protein>
<dbReference type="PANTHER" id="PTHR45128">
    <property type="entry name" value="METHYLTRANSFERASE TYPE 11"/>
    <property type="match status" value="1"/>
</dbReference>
<dbReference type="Pfam" id="PF13847">
    <property type="entry name" value="Methyltransf_31"/>
    <property type="match status" value="1"/>
</dbReference>
<feature type="domain" description="S-adenosylmethionine-dependent methyltransferase Rv2258c-like winged HTH" evidence="2">
    <location>
        <begin position="26"/>
        <end position="97"/>
    </location>
</feature>
<dbReference type="GO" id="GO:0008168">
    <property type="term" value="F:methyltransferase activity"/>
    <property type="evidence" value="ECO:0007669"/>
    <property type="project" value="UniProtKB-KW"/>
</dbReference>
<proteinExistence type="predicted"/>
<dbReference type="InterPro" id="IPR029063">
    <property type="entry name" value="SAM-dependent_MTases_sf"/>
</dbReference>
<dbReference type="InterPro" id="IPR053173">
    <property type="entry name" value="SAM-binding_MTase"/>
</dbReference>
<dbReference type="SUPFAM" id="SSF53335">
    <property type="entry name" value="S-adenosyl-L-methionine-dependent methyltransferases"/>
    <property type="match status" value="1"/>
</dbReference>
<evidence type="ECO:0000259" key="2">
    <source>
        <dbReference type="Pfam" id="PF21320"/>
    </source>
</evidence>
<reference evidence="3 4" key="1">
    <citation type="submission" date="2020-08" db="EMBL/GenBank/DDBJ databases">
        <title>Sequencing the genomes of 1000 actinobacteria strains.</title>
        <authorList>
            <person name="Klenk H.-P."/>
        </authorList>
    </citation>
    <scope>NUCLEOTIDE SEQUENCE [LARGE SCALE GENOMIC DNA]</scope>
    <source>
        <strain evidence="3 4">DSM 102030</strain>
    </source>
</reference>
<dbReference type="Gene3D" id="1.10.10.10">
    <property type="entry name" value="Winged helix-like DNA-binding domain superfamily/Winged helix DNA-binding domain"/>
    <property type="match status" value="1"/>
</dbReference>
<evidence type="ECO:0000313" key="3">
    <source>
        <dbReference type="EMBL" id="MBB4933161.1"/>
    </source>
</evidence>
<gene>
    <name evidence="3" type="ORF">F4561_003981</name>
</gene>
<dbReference type="CDD" id="cd02440">
    <property type="entry name" value="AdoMet_MTases"/>
    <property type="match status" value="1"/>
</dbReference>
<evidence type="ECO:0000313" key="4">
    <source>
        <dbReference type="Proteomes" id="UP000523007"/>
    </source>
</evidence>
<dbReference type="InterPro" id="IPR048711">
    <property type="entry name" value="WHD_Rv2258c"/>
</dbReference>
<dbReference type="Pfam" id="PF21320">
    <property type="entry name" value="WHD_Rv2258c"/>
    <property type="match status" value="1"/>
</dbReference>
<keyword evidence="3" id="KW-0808">Transferase</keyword>
<keyword evidence="3" id="KW-0489">Methyltransferase</keyword>
<evidence type="ECO:0000259" key="1">
    <source>
        <dbReference type="Pfam" id="PF13847"/>
    </source>
</evidence>
<accession>A0A7W7RKF4</accession>
<dbReference type="AlphaFoldDB" id="A0A7W7RKF4"/>
<dbReference type="PANTHER" id="PTHR45128:SF1">
    <property type="entry name" value="S-ADENOSYLMETHIONINE-DEPENDENT METHYLTRANSFERASE RV2258C"/>
    <property type="match status" value="1"/>
</dbReference>
<comment type="caution">
    <text evidence="3">The sequence shown here is derived from an EMBL/GenBank/DDBJ whole genome shotgun (WGS) entry which is preliminary data.</text>
</comment>
<dbReference type="GO" id="GO:0032259">
    <property type="term" value="P:methylation"/>
    <property type="evidence" value="ECO:0007669"/>
    <property type="project" value="UniProtKB-KW"/>
</dbReference>
<dbReference type="RefSeq" id="WP_221445551.1">
    <property type="nucleotide sequence ID" value="NZ_JACHJT010000001.1"/>
</dbReference>
<dbReference type="InterPro" id="IPR036388">
    <property type="entry name" value="WH-like_DNA-bd_sf"/>
</dbReference>
<sequence length="361" mass="38244">MTPNTLDQARVEEFAGNVLETYTRSIVTLMIDLGYRTGLFESAAQGPTTSEGLAERAGLQERYVREWLAAMTTAGIVEFDATARTYTLPAEHAACLTGPGAANLAPLARVTTHLAEHVPRVASAFREGGGVPYSEYRPEFTNVMDSVSRNFFDEHLVERVVPLAPGLPERLAAGARVADVGCGTGHAVVLLAKAFPGSTFVGYDLAEDAIAQARAEAAEAGADNAYFEVRDAAKLTADPPYDAVLTFDCIHDQADPAGVLERINAMLVPGGNYVMMEPAASSLLEENVANPVAPLLYGVSTLHCMTVSLASGGVGLGTAWGAQMTREYLAHAGFGPVLAYDAPDDPLDTIFVTHKPETTEP</sequence>
<feature type="domain" description="Methyltransferase" evidence="1">
    <location>
        <begin position="173"/>
        <end position="286"/>
    </location>
</feature>
<dbReference type="EMBL" id="JACHJT010000001">
    <property type="protein sequence ID" value="MBB4933161.1"/>
    <property type="molecule type" value="Genomic_DNA"/>
</dbReference>
<organism evidence="3 4">
    <name type="scientific">Lipingzhangella halophila</name>
    <dbReference type="NCBI Taxonomy" id="1783352"/>
    <lineage>
        <taxon>Bacteria</taxon>
        <taxon>Bacillati</taxon>
        <taxon>Actinomycetota</taxon>
        <taxon>Actinomycetes</taxon>
        <taxon>Streptosporangiales</taxon>
        <taxon>Nocardiopsidaceae</taxon>
        <taxon>Lipingzhangella</taxon>
    </lineage>
</organism>
<dbReference type="Gene3D" id="3.40.50.150">
    <property type="entry name" value="Vaccinia Virus protein VP39"/>
    <property type="match status" value="1"/>
</dbReference>
<name>A0A7W7RKF4_9ACTN</name>
<dbReference type="Proteomes" id="UP000523007">
    <property type="component" value="Unassembled WGS sequence"/>
</dbReference>
<dbReference type="InterPro" id="IPR025714">
    <property type="entry name" value="Methyltranfer_dom"/>
</dbReference>
<dbReference type="SUPFAM" id="SSF46785">
    <property type="entry name" value="Winged helix' DNA-binding domain"/>
    <property type="match status" value="1"/>
</dbReference>